<keyword evidence="4" id="KW-0812">Transmembrane</keyword>
<comment type="caution">
    <text evidence="15">The sequence shown here is derived from an EMBL/GenBank/DDBJ whole genome shotgun (WGS) entry which is preliminary data.</text>
</comment>
<keyword evidence="3" id="KW-0808">Transferase</keyword>
<accession>A0A833YB48</accession>
<evidence type="ECO:0000256" key="3">
    <source>
        <dbReference type="ARBA" id="ARBA00022679"/>
    </source>
</evidence>
<organism evidence="15 16">
    <name type="scientific">Juglans regia</name>
    <name type="common">English walnut</name>
    <dbReference type="NCBI Taxonomy" id="51240"/>
    <lineage>
        <taxon>Eukaryota</taxon>
        <taxon>Viridiplantae</taxon>
        <taxon>Streptophyta</taxon>
        <taxon>Embryophyta</taxon>
        <taxon>Tracheophyta</taxon>
        <taxon>Spermatophyta</taxon>
        <taxon>Magnoliopsida</taxon>
        <taxon>eudicotyledons</taxon>
        <taxon>Gunneridae</taxon>
        <taxon>Pentapetalae</taxon>
        <taxon>rosids</taxon>
        <taxon>fabids</taxon>
        <taxon>Fagales</taxon>
        <taxon>Juglandaceae</taxon>
        <taxon>Juglans</taxon>
    </lineage>
</organism>
<evidence type="ECO:0000256" key="10">
    <source>
        <dbReference type="ARBA" id="ARBA00023136"/>
    </source>
</evidence>
<evidence type="ECO:0000256" key="1">
    <source>
        <dbReference type="ARBA" id="ARBA00004479"/>
    </source>
</evidence>
<evidence type="ECO:0000256" key="6">
    <source>
        <dbReference type="ARBA" id="ARBA00022741"/>
    </source>
</evidence>
<feature type="domain" description="Malectin-like" evidence="14">
    <location>
        <begin position="41"/>
        <end position="418"/>
    </location>
</feature>
<dbReference type="AlphaFoldDB" id="A0A833YB48"/>
<evidence type="ECO:0000259" key="14">
    <source>
        <dbReference type="Pfam" id="PF12819"/>
    </source>
</evidence>
<dbReference type="InterPro" id="IPR045272">
    <property type="entry name" value="ANXUR1/2-like"/>
</dbReference>
<feature type="chain" id="PRO_5032453098" description="Malectin-like domain-containing protein" evidence="13">
    <location>
        <begin position="28"/>
        <end position="472"/>
    </location>
</feature>
<evidence type="ECO:0000313" key="15">
    <source>
        <dbReference type="EMBL" id="KAF5481096.1"/>
    </source>
</evidence>
<evidence type="ECO:0000256" key="13">
    <source>
        <dbReference type="SAM" id="SignalP"/>
    </source>
</evidence>
<evidence type="ECO:0000256" key="5">
    <source>
        <dbReference type="ARBA" id="ARBA00022729"/>
    </source>
</evidence>
<reference evidence="15" key="1">
    <citation type="submission" date="2015-10" db="EMBL/GenBank/DDBJ databases">
        <authorList>
            <person name="Martinez-Garcia P.J."/>
            <person name="Crepeau M.W."/>
            <person name="Puiu D."/>
            <person name="Gonzalez-Ibeas D."/>
            <person name="Whalen J."/>
            <person name="Stevens K."/>
            <person name="Paul R."/>
            <person name="Butterfield T."/>
            <person name="Britton M."/>
            <person name="Reagan R."/>
            <person name="Chakraborty S."/>
            <person name="Walawage S.L."/>
            <person name="Vasquez-Gross H.A."/>
            <person name="Cardeno C."/>
            <person name="Famula R."/>
            <person name="Pratt K."/>
            <person name="Kuruganti S."/>
            <person name="Aradhya M.K."/>
            <person name="Leslie C.A."/>
            <person name="Dandekar A.M."/>
            <person name="Salzberg S.L."/>
            <person name="Wegrzyn J.L."/>
            <person name="Langley C.H."/>
            <person name="Neale D.B."/>
        </authorList>
    </citation>
    <scope>NUCLEOTIDE SEQUENCE</scope>
    <source>
        <tissue evidence="15">Leaves</tissue>
    </source>
</reference>
<keyword evidence="9" id="KW-1133">Transmembrane helix</keyword>
<evidence type="ECO:0000313" key="16">
    <source>
        <dbReference type="Proteomes" id="UP000619265"/>
    </source>
</evidence>
<comment type="subcellular location">
    <subcellularLocation>
        <location evidence="1">Membrane</location>
        <topology evidence="1">Single-pass type I membrane protein</topology>
    </subcellularLocation>
</comment>
<keyword evidence="11" id="KW-0325">Glycoprotein</keyword>
<evidence type="ECO:0000256" key="7">
    <source>
        <dbReference type="ARBA" id="ARBA00022777"/>
    </source>
</evidence>
<dbReference type="GO" id="GO:0004674">
    <property type="term" value="F:protein serine/threonine kinase activity"/>
    <property type="evidence" value="ECO:0007669"/>
    <property type="project" value="UniProtKB-KW"/>
</dbReference>
<dbReference type="Gene3D" id="2.60.120.430">
    <property type="entry name" value="Galactose-binding lectin"/>
    <property type="match status" value="2"/>
</dbReference>
<dbReference type="GO" id="GO:0004714">
    <property type="term" value="F:transmembrane receptor protein tyrosine kinase activity"/>
    <property type="evidence" value="ECO:0007669"/>
    <property type="project" value="InterPro"/>
</dbReference>
<dbReference type="InterPro" id="IPR024788">
    <property type="entry name" value="Malectin-like_Carb-bd_dom"/>
</dbReference>
<evidence type="ECO:0000256" key="9">
    <source>
        <dbReference type="ARBA" id="ARBA00022989"/>
    </source>
</evidence>
<dbReference type="PANTHER" id="PTHR34590:SF15">
    <property type="entry name" value="PROTEIN KINASE DOMAIN-CONTAINING PROTEIN"/>
    <property type="match status" value="1"/>
</dbReference>
<keyword evidence="2" id="KW-0723">Serine/threonine-protein kinase</keyword>
<reference evidence="15" key="2">
    <citation type="submission" date="2020-03" db="EMBL/GenBank/DDBJ databases">
        <title>Walnut 2.0.</title>
        <authorList>
            <person name="Marrano A."/>
            <person name="Britton M."/>
            <person name="Zimin A.V."/>
            <person name="Zaini P.A."/>
            <person name="Workman R."/>
            <person name="Puiu D."/>
            <person name="Bianco L."/>
            <person name="Allen B.J."/>
            <person name="Troggio M."/>
            <person name="Leslie C.A."/>
            <person name="Timp W."/>
            <person name="Dendekar A."/>
            <person name="Salzberg S.L."/>
            <person name="Neale D.B."/>
        </authorList>
    </citation>
    <scope>NUCLEOTIDE SEQUENCE</scope>
    <source>
        <tissue evidence="15">Leaves</tissue>
    </source>
</reference>
<proteinExistence type="predicted"/>
<evidence type="ECO:0000256" key="11">
    <source>
        <dbReference type="ARBA" id="ARBA00023180"/>
    </source>
</evidence>
<protein>
    <recommendedName>
        <fullName evidence="14">Malectin-like domain-containing protein</fullName>
    </recommendedName>
</protein>
<feature type="region of interest" description="Disordered" evidence="12">
    <location>
        <begin position="432"/>
        <end position="451"/>
    </location>
</feature>
<feature type="compositionally biased region" description="Pro residues" evidence="12">
    <location>
        <begin position="432"/>
        <end position="441"/>
    </location>
</feature>
<dbReference type="GO" id="GO:0016020">
    <property type="term" value="C:membrane"/>
    <property type="evidence" value="ECO:0007669"/>
    <property type="project" value="UniProtKB-SubCell"/>
</dbReference>
<evidence type="ECO:0000256" key="2">
    <source>
        <dbReference type="ARBA" id="ARBA00022527"/>
    </source>
</evidence>
<dbReference type="Gramene" id="Jr01_19280_p1">
    <property type="protein sequence ID" value="cds.Jr01_19280_p1"/>
    <property type="gene ID" value="Jr01_19280"/>
</dbReference>
<keyword evidence="10" id="KW-0472">Membrane</keyword>
<gene>
    <name evidence="15" type="ORF">F2P56_001781</name>
</gene>
<dbReference type="GO" id="GO:0005524">
    <property type="term" value="F:ATP binding"/>
    <property type="evidence" value="ECO:0007669"/>
    <property type="project" value="UniProtKB-KW"/>
</dbReference>
<evidence type="ECO:0000256" key="12">
    <source>
        <dbReference type="SAM" id="MobiDB-lite"/>
    </source>
</evidence>
<evidence type="ECO:0000256" key="8">
    <source>
        <dbReference type="ARBA" id="ARBA00022840"/>
    </source>
</evidence>
<dbReference type="Proteomes" id="UP000619265">
    <property type="component" value="Unassembled WGS sequence"/>
</dbReference>
<evidence type="ECO:0000256" key="4">
    <source>
        <dbReference type="ARBA" id="ARBA00022692"/>
    </source>
</evidence>
<dbReference type="Pfam" id="PF12819">
    <property type="entry name" value="Malectin_like"/>
    <property type="match status" value="1"/>
</dbReference>
<feature type="signal peptide" evidence="13">
    <location>
        <begin position="1"/>
        <end position="27"/>
    </location>
</feature>
<keyword evidence="8" id="KW-0067">ATP-binding</keyword>
<sequence>MRIPLVPRFAPLCLVILLHHMTTTVAGDSPYTYAPVEHILLNCGSSNNSTASEARIWIGDVNSKFLTHEQSQIQSSLTASAVKQALTVPRVPFTDARLSLAPFTYSFPVTAGQKFVRLHFHPASYSNFSRANALFSVKVGGITLLSNFNASLNADADSGPTISREYCVNIEEDQRLNIIFTPSPNVSNSYAFINGIEVLSMPTNLYFTPVDDPGFVLIGRQNLYRVVNSTSLEMEYRLNVGVRTISPADDTGMFREWQDDTSYLKEHRMSFIPVNATIKLKNSVIPRYTAPEDVFRTARSLGNNSTLNLSYNLTWQFPVDSGFDYLIRLHFCEFQPEIIQTSDRRFRIFIANQTADEAADVILWSGENGVPVYKDYAVSMREGTEKKVNLYVAIGAEPRRWKTSYQDAILNGVEIFKISDFNSNLAVLNPDPLPPDPPTIAPPGQSQNSKGNRTKLISVAADGVAGFIVLSC</sequence>
<dbReference type="FunFam" id="2.60.120.430:FF:000007">
    <property type="entry name" value="FERONIA receptor-like kinase"/>
    <property type="match status" value="1"/>
</dbReference>
<name>A0A833YB48_JUGRE</name>
<dbReference type="FunFam" id="2.60.120.430:FF:000003">
    <property type="entry name" value="FERONIA receptor-like kinase"/>
    <property type="match status" value="1"/>
</dbReference>
<dbReference type="EMBL" id="LIHL02000001">
    <property type="protein sequence ID" value="KAF5481096.1"/>
    <property type="molecule type" value="Genomic_DNA"/>
</dbReference>
<keyword evidence="5 13" id="KW-0732">Signal</keyword>
<dbReference type="PANTHER" id="PTHR34590">
    <property type="entry name" value="OS03G0124300 PROTEIN-RELATED"/>
    <property type="match status" value="1"/>
</dbReference>
<keyword evidence="7" id="KW-0418">Kinase</keyword>
<keyword evidence="6" id="KW-0547">Nucleotide-binding</keyword>